<dbReference type="GO" id="GO:0030288">
    <property type="term" value="C:outer membrane-bounded periplasmic space"/>
    <property type="evidence" value="ECO:0007669"/>
    <property type="project" value="TreeGrafter"/>
</dbReference>
<organism evidence="4 5">
    <name type="scientific">Bordetella trematum</name>
    <dbReference type="NCBI Taxonomy" id="123899"/>
    <lineage>
        <taxon>Bacteria</taxon>
        <taxon>Pseudomonadati</taxon>
        <taxon>Pseudomonadota</taxon>
        <taxon>Betaproteobacteria</taxon>
        <taxon>Burkholderiales</taxon>
        <taxon>Alcaligenaceae</taxon>
        <taxon>Bordetella</taxon>
    </lineage>
</organism>
<dbReference type="NCBIfam" id="TIGR03261">
    <property type="entry name" value="phnS2"/>
    <property type="match status" value="1"/>
</dbReference>
<dbReference type="CDD" id="cd13544">
    <property type="entry name" value="PBP2_Fbp_like_1"/>
    <property type="match status" value="1"/>
</dbReference>
<keyword evidence="1 3" id="KW-0732">Signal</keyword>
<proteinExistence type="predicted"/>
<keyword evidence="5" id="KW-1185">Reference proteome</keyword>
<dbReference type="EMBL" id="LT546645">
    <property type="protein sequence ID" value="SAI71207.1"/>
    <property type="molecule type" value="Genomic_DNA"/>
</dbReference>
<dbReference type="SUPFAM" id="SSF53850">
    <property type="entry name" value="Periplasmic binding protein-like II"/>
    <property type="match status" value="1"/>
</dbReference>
<dbReference type="STRING" id="123899.SAMEA3906487_02669"/>
<dbReference type="GO" id="GO:0046872">
    <property type="term" value="F:metal ion binding"/>
    <property type="evidence" value="ECO:0007669"/>
    <property type="project" value="UniProtKB-KW"/>
</dbReference>
<evidence type="ECO:0000313" key="4">
    <source>
        <dbReference type="EMBL" id="SAI71207.1"/>
    </source>
</evidence>
<protein>
    <submittedName>
        <fullName evidence="4">ABC transporter periplasmic binding protein</fullName>
    </submittedName>
</protein>
<dbReference type="Gene3D" id="3.40.190.10">
    <property type="entry name" value="Periplasmic binding protein-like II"/>
    <property type="match status" value="2"/>
</dbReference>
<evidence type="ECO:0000256" key="3">
    <source>
        <dbReference type="SAM" id="SignalP"/>
    </source>
</evidence>
<dbReference type="GO" id="GO:0030975">
    <property type="term" value="F:thiamine binding"/>
    <property type="evidence" value="ECO:0007669"/>
    <property type="project" value="TreeGrafter"/>
</dbReference>
<dbReference type="InterPro" id="IPR026045">
    <property type="entry name" value="Ferric-bd"/>
</dbReference>
<dbReference type="GO" id="GO:0015888">
    <property type="term" value="P:thiamine transport"/>
    <property type="evidence" value="ECO:0007669"/>
    <property type="project" value="TreeGrafter"/>
</dbReference>
<dbReference type="OrthoDB" id="366726at2"/>
<dbReference type="InterPro" id="IPR017663">
    <property type="entry name" value="ABC_2-AEP-bd"/>
</dbReference>
<feature type="signal peptide" evidence="3">
    <location>
        <begin position="1"/>
        <end position="22"/>
    </location>
</feature>
<dbReference type="AlphaFoldDB" id="A0A157SLA4"/>
<evidence type="ECO:0000256" key="1">
    <source>
        <dbReference type="ARBA" id="ARBA00022729"/>
    </source>
</evidence>
<evidence type="ECO:0000313" key="5">
    <source>
        <dbReference type="Proteomes" id="UP000076825"/>
    </source>
</evidence>
<dbReference type="KEGG" id="btrm:SAMEA390648702669"/>
<dbReference type="eggNOG" id="COG1840">
    <property type="taxonomic scope" value="Bacteria"/>
</dbReference>
<dbReference type="GO" id="GO:0030976">
    <property type="term" value="F:thiamine pyrophosphate binding"/>
    <property type="evidence" value="ECO:0007669"/>
    <property type="project" value="TreeGrafter"/>
</dbReference>
<dbReference type="Pfam" id="PF13343">
    <property type="entry name" value="SBP_bac_6"/>
    <property type="match status" value="1"/>
</dbReference>
<dbReference type="Proteomes" id="UP000076825">
    <property type="component" value="Chromosome 1"/>
</dbReference>
<keyword evidence="2" id="KW-0479">Metal-binding</keyword>
<dbReference type="PIRSF" id="PIRSF002825">
    <property type="entry name" value="CfbpA"/>
    <property type="match status" value="1"/>
</dbReference>
<name>A0A157SLA4_9BORD</name>
<feature type="binding site" evidence="2">
    <location>
        <position position="226"/>
    </location>
    <ligand>
        <name>Fe cation</name>
        <dbReference type="ChEBI" id="CHEBI:24875"/>
    </ligand>
</feature>
<gene>
    <name evidence="4" type="ORF">SAMEA3906487_02669</name>
</gene>
<keyword evidence="2" id="KW-0408">Iron</keyword>
<reference evidence="4 5" key="1">
    <citation type="submission" date="2016-04" db="EMBL/GenBank/DDBJ databases">
        <authorList>
            <consortium name="Pathogen Informatics"/>
        </authorList>
    </citation>
    <scope>NUCLEOTIDE SEQUENCE [LARGE SCALE GENOMIC DNA]</scope>
    <source>
        <strain evidence="4 5">H044680328</strain>
    </source>
</reference>
<evidence type="ECO:0000256" key="2">
    <source>
        <dbReference type="PIRSR" id="PIRSR002825-1"/>
    </source>
</evidence>
<sequence>MFRPILKQVCAMLALASAPALAAQTDITVYTALEADQIKAYQAAFEREYPDIKIHWVRDSTGIITAKLLAEKNNPKADVVWGLAGTSLGLMDKEGMLEAYAPKGLDQISANMRDSREVPAWVGMDAFTATICFNTIEAEKQKLPKPTSWQDLTRPEYAGKIVMPNPASSGTGFLDVSAWLQMFGEEKGWAFMDGLHKNIGSYTHSGSKPCNLAAAGEFPIGISFDYRGAKLKADGAPIELIFPSEGLGWEVEATAIMRGTKHPEAARKVADFSASRAANELYKANFAVLAIPAVATSNPNLPANLAERMIKNDFVWAATQRERILAEWAKRYDGKSEAKKP</sequence>
<accession>A0A157SLA4</accession>
<feature type="chain" id="PRO_5009816829" evidence="3">
    <location>
        <begin position="23"/>
        <end position="341"/>
    </location>
</feature>
<dbReference type="PATRIC" id="fig|123899.6.peg.2657"/>
<dbReference type="PANTHER" id="PTHR30006:SF2">
    <property type="entry name" value="ABC TRANSPORTER SUBSTRATE-BINDING PROTEIN"/>
    <property type="match status" value="1"/>
</dbReference>
<dbReference type="PANTHER" id="PTHR30006">
    <property type="entry name" value="THIAMINE-BINDING PERIPLASMIC PROTEIN-RELATED"/>
    <property type="match status" value="1"/>
</dbReference>